<dbReference type="InterPro" id="IPR046865">
    <property type="entry name" value="FapA_b_solenoid"/>
</dbReference>
<dbReference type="AlphaFoldDB" id="A0A1I0BQA6"/>
<dbReference type="InterPro" id="IPR046866">
    <property type="entry name" value="FapA_N"/>
</dbReference>
<reference evidence="4" key="1">
    <citation type="submission" date="2016-10" db="EMBL/GenBank/DDBJ databases">
        <authorList>
            <person name="Varghese N."/>
            <person name="Submissions S."/>
        </authorList>
    </citation>
    <scope>NUCLEOTIDE SEQUENCE [LARGE SCALE GENOMIC DNA]</scope>
    <source>
        <strain evidence="4">DSM 18579</strain>
    </source>
</reference>
<protein>
    <recommendedName>
        <fullName evidence="2">Flagellar Assembly Protein A N-terminal region domain-containing protein</fullName>
    </recommendedName>
</protein>
<evidence type="ECO:0000256" key="1">
    <source>
        <dbReference type="SAM" id="Coils"/>
    </source>
</evidence>
<dbReference type="OrthoDB" id="5807941at2"/>
<gene>
    <name evidence="3" type="ORF">SAMN02583745_01365</name>
</gene>
<dbReference type="Pfam" id="PF20250">
    <property type="entry name" value="FapA_N"/>
    <property type="match status" value="1"/>
</dbReference>
<feature type="domain" description="Flagellar Assembly Protein A N-terminal region" evidence="2">
    <location>
        <begin position="93"/>
        <end position="264"/>
    </location>
</feature>
<keyword evidence="4" id="KW-1185">Reference proteome</keyword>
<evidence type="ECO:0000313" key="3">
    <source>
        <dbReference type="EMBL" id="SET09235.1"/>
    </source>
</evidence>
<name>A0A1I0BQA6_9GAMM</name>
<proteinExistence type="predicted"/>
<dbReference type="InterPro" id="IPR005646">
    <property type="entry name" value="FapA"/>
</dbReference>
<accession>A0A1I0BQA6</accession>
<dbReference type="PANTHER" id="PTHR38032:SF1">
    <property type="entry name" value="RNA-BINDING PROTEIN KHPB N-TERMINAL DOMAIN-CONTAINING PROTEIN"/>
    <property type="match status" value="1"/>
</dbReference>
<sequence>MQDSSLFQFEHNEETGNITVIFDAKNFTHENIQSDTHIKITLDQLVHEFSAKGWDASRLNNESAANFIFQCNEKNSVTNPIRESIANIVDGKFQITISQDKMNAYLQIWPASGGRLVSETDVKSKLEQLNIVFGVDEALISELIQKQQTPATVIASGIPAEEGKAAHFISYVEGLVPYDLMSNQDEESFFDLFSLKKLPYIKIGTPIMRLVPKYDGVDGIDITGAFITPKSYPDITFAEDLKGVKFDDLDPNLLIAAVEGKPILHRYGMSVVPYHEINLEGIGTKYIEFEGALVINGDLQNGMDVKVNGDIAVDGTIGISRVEASGRISTSGGIIGAPDIEETSKQVHIVCQGDIRAKFIENANVRSSRSVYCEHAIVGSQVIAGESIFVGKRGVNSGLIRGGKLIAFNKVIAGSIGFDNGLETHIHVGIDLFVDNKKYKIKKRYDEILVEKQKLDKLIKLIFEEPERGENGIAQRVKLSRDKMIEKLDELRSTYQKIEANIHGLESAKIVFYDTLYGGTTISIGNRTMEFKKDVFSSTIYYGIDGEIKLGGLALK</sequence>
<dbReference type="PANTHER" id="PTHR38032">
    <property type="entry name" value="POLYMERASE-RELATED"/>
    <property type="match status" value="1"/>
</dbReference>
<evidence type="ECO:0000259" key="2">
    <source>
        <dbReference type="Pfam" id="PF20250"/>
    </source>
</evidence>
<dbReference type="EMBL" id="FOHV01000008">
    <property type="protein sequence ID" value="SET09235.1"/>
    <property type="molecule type" value="Genomic_DNA"/>
</dbReference>
<dbReference type="STRING" id="1123402.SAMN02583745_01365"/>
<evidence type="ECO:0000313" key="4">
    <source>
        <dbReference type="Proteomes" id="UP000242642"/>
    </source>
</evidence>
<organism evidence="3 4">
    <name type="scientific">Thorsellia anophelis DSM 18579</name>
    <dbReference type="NCBI Taxonomy" id="1123402"/>
    <lineage>
        <taxon>Bacteria</taxon>
        <taxon>Pseudomonadati</taxon>
        <taxon>Pseudomonadota</taxon>
        <taxon>Gammaproteobacteria</taxon>
        <taxon>Enterobacterales</taxon>
        <taxon>Thorselliaceae</taxon>
        <taxon>Thorsellia</taxon>
    </lineage>
</organism>
<feature type="coiled-coil region" evidence="1">
    <location>
        <begin position="481"/>
        <end position="508"/>
    </location>
</feature>
<dbReference type="Pfam" id="PF03961">
    <property type="entry name" value="FapA"/>
    <property type="match status" value="1"/>
</dbReference>
<keyword evidence="1" id="KW-0175">Coiled coil</keyword>
<dbReference type="RefSeq" id="WP_093318907.1">
    <property type="nucleotide sequence ID" value="NZ_FOHV01000008.1"/>
</dbReference>
<dbReference type="Proteomes" id="UP000242642">
    <property type="component" value="Unassembled WGS sequence"/>
</dbReference>